<organism evidence="2 3">
    <name type="scientific">Saxibacter everestensis</name>
    <dbReference type="NCBI Taxonomy" id="2909229"/>
    <lineage>
        <taxon>Bacteria</taxon>
        <taxon>Bacillati</taxon>
        <taxon>Actinomycetota</taxon>
        <taxon>Actinomycetes</taxon>
        <taxon>Micrococcales</taxon>
        <taxon>Brevibacteriaceae</taxon>
        <taxon>Saxibacter</taxon>
    </lineage>
</organism>
<gene>
    <name evidence="2" type="ORF">LWF01_11280</name>
</gene>
<feature type="domain" description="AMP-dependent synthetase/ligase" evidence="1">
    <location>
        <begin position="26"/>
        <end position="91"/>
    </location>
</feature>
<name>A0ABY8QP39_9MICO</name>
<reference evidence="2 3" key="1">
    <citation type="submission" date="2023-05" db="EMBL/GenBank/DDBJ databases">
        <title>Lithophilousrod everest ZFBP1038 complete genpme.</title>
        <authorList>
            <person name="Tian M."/>
        </authorList>
    </citation>
    <scope>NUCLEOTIDE SEQUENCE [LARGE SCALE GENOMIC DNA]</scope>
    <source>
        <strain evidence="2 3">ZFBP1038</strain>
    </source>
</reference>
<dbReference type="InterPro" id="IPR042099">
    <property type="entry name" value="ANL_N_sf"/>
</dbReference>
<protein>
    <submittedName>
        <fullName evidence="2">TIGR03089 family protein</fullName>
    </submittedName>
</protein>
<evidence type="ECO:0000313" key="3">
    <source>
        <dbReference type="Proteomes" id="UP001209083"/>
    </source>
</evidence>
<dbReference type="Pfam" id="PF00501">
    <property type="entry name" value="AMP-binding"/>
    <property type="match status" value="1"/>
</dbReference>
<proteinExistence type="predicted"/>
<sequence>MSFPHSLLARIRASSSPSIVWYGESAERIELSGRVLDNWVAKTANLLADELDVQPGDRVMLATGTHWRTLVFALAAWAVGAEVVTSRADQGEPGELPRADVLFTTDPVRYADRAETVLAVALPGLAMTFGGDPGAALDYNTEVRNQPDVFTPLHPDDPAAAALSTVPAGEAAPRTYRQLAEETGDQSPARSRLVAAGTPVADFLIGAIADLGCGETIVATSCTVADELAAIRAAERIAD</sequence>
<dbReference type="RefSeq" id="WP_349637493.1">
    <property type="nucleotide sequence ID" value="NZ_CP090958.1"/>
</dbReference>
<dbReference type="Proteomes" id="UP001209083">
    <property type="component" value="Chromosome"/>
</dbReference>
<dbReference type="NCBIfam" id="TIGR03089">
    <property type="entry name" value="TIGR03089 family protein"/>
    <property type="match status" value="1"/>
</dbReference>
<keyword evidence="3" id="KW-1185">Reference proteome</keyword>
<dbReference type="Gene3D" id="3.40.50.12780">
    <property type="entry name" value="N-terminal domain of ligase-like"/>
    <property type="match status" value="1"/>
</dbReference>
<accession>A0ABY8QP39</accession>
<dbReference type="EMBL" id="CP090958">
    <property type="protein sequence ID" value="WGW10712.1"/>
    <property type="molecule type" value="Genomic_DNA"/>
</dbReference>
<evidence type="ECO:0000313" key="2">
    <source>
        <dbReference type="EMBL" id="WGW10712.1"/>
    </source>
</evidence>
<evidence type="ECO:0000259" key="1">
    <source>
        <dbReference type="Pfam" id="PF00501"/>
    </source>
</evidence>
<dbReference type="SUPFAM" id="SSF56801">
    <property type="entry name" value="Acetyl-CoA synthetase-like"/>
    <property type="match status" value="1"/>
</dbReference>
<dbReference type="InterPro" id="IPR017523">
    <property type="entry name" value="Rv3268"/>
</dbReference>
<dbReference type="InterPro" id="IPR000873">
    <property type="entry name" value="AMP-dep_synth/lig_dom"/>
</dbReference>